<feature type="domain" description="DUF3741" evidence="2">
    <location>
        <begin position="78"/>
        <end position="97"/>
    </location>
</feature>
<feature type="region of interest" description="Disordered" evidence="1">
    <location>
        <begin position="96"/>
        <end position="118"/>
    </location>
</feature>
<dbReference type="InterPro" id="IPR032795">
    <property type="entry name" value="DUF3741-assoc"/>
</dbReference>
<feature type="compositionally biased region" description="Basic residues" evidence="1">
    <location>
        <begin position="1"/>
        <end position="10"/>
    </location>
</feature>
<name>A0A8S0VGI1_OLEEU</name>
<evidence type="ECO:0000259" key="2">
    <source>
        <dbReference type="Pfam" id="PF14383"/>
    </source>
</evidence>
<comment type="caution">
    <text evidence="3">The sequence shown here is derived from an EMBL/GenBank/DDBJ whole genome shotgun (WGS) entry which is preliminary data.</text>
</comment>
<evidence type="ECO:0000313" key="3">
    <source>
        <dbReference type="EMBL" id="CAA3028450.1"/>
    </source>
</evidence>
<reference evidence="3 4" key="1">
    <citation type="submission" date="2019-12" db="EMBL/GenBank/DDBJ databases">
        <authorList>
            <person name="Alioto T."/>
            <person name="Alioto T."/>
            <person name="Gomez Garrido J."/>
        </authorList>
    </citation>
    <scope>NUCLEOTIDE SEQUENCE [LARGE SCALE GENOMIC DNA]</scope>
</reference>
<feature type="region of interest" description="Disordered" evidence="1">
    <location>
        <begin position="1"/>
        <end position="46"/>
    </location>
</feature>
<protein>
    <recommendedName>
        <fullName evidence="2">DUF3741 domain-containing protein</fullName>
    </recommendedName>
</protein>
<dbReference type="OrthoDB" id="1925259at2759"/>
<organism evidence="3 4">
    <name type="scientific">Olea europaea subsp. europaea</name>
    <dbReference type="NCBI Taxonomy" id="158383"/>
    <lineage>
        <taxon>Eukaryota</taxon>
        <taxon>Viridiplantae</taxon>
        <taxon>Streptophyta</taxon>
        <taxon>Embryophyta</taxon>
        <taxon>Tracheophyta</taxon>
        <taxon>Spermatophyta</taxon>
        <taxon>Magnoliopsida</taxon>
        <taxon>eudicotyledons</taxon>
        <taxon>Gunneridae</taxon>
        <taxon>Pentapetalae</taxon>
        <taxon>asterids</taxon>
        <taxon>lamiids</taxon>
        <taxon>Lamiales</taxon>
        <taxon>Oleaceae</taxon>
        <taxon>Oleeae</taxon>
        <taxon>Olea</taxon>
    </lineage>
</organism>
<keyword evidence="4" id="KW-1185">Reference proteome</keyword>
<dbReference type="Proteomes" id="UP000594638">
    <property type="component" value="Unassembled WGS sequence"/>
</dbReference>
<evidence type="ECO:0000313" key="4">
    <source>
        <dbReference type="Proteomes" id="UP000594638"/>
    </source>
</evidence>
<dbReference type="PANTHER" id="PTHR46836:SF8">
    <property type="entry name" value="AFADIN"/>
    <property type="match status" value="1"/>
</dbReference>
<gene>
    <name evidence="3" type="ORF">OLEA9_A083818</name>
</gene>
<dbReference type="EMBL" id="CACTIH010009254">
    <property type="protein sequence ID" value="CAA3028450.1"/>
    <property type="molecule type" value="Genomic_DNA"/>
</dbReference>
<evidence type="ECO:0000256" key="1">
    <source>
        <dbReference type="SAM" id="MobiDB-lite"/>
    </source>
</evidence>
<feature type="compositionally biased region" description="Polar residues" evidence="1">
    <location>
        <begin position="31"/>
        <end position="44"/>
    </location>
</feature>
<dbReference type="PANTHER" id="PTHR46836">
    <property type="entry name" value="AFADIN"/>
    <property type="match status" value="1"/>
</dbReference>
<proteinExistence type="predicted"/>
<dbReference type="AlphaFoldDB" id="A0A8S0VGI1"/>
<sequence length="118" mass="13546">MERAWHRKSKSATSIEGIRRIEKHKVAPRLSSDSQTPEGETTGNDMFMLEVGQRSLRRATGTPIKMLLAEEMSKEIEVKRRSPSVITRLMGLDGLPSPRHVHRQQRSFSDIYYEQPQA</sequence>
<dbReference type="Pfam" id="PF14383">
    <property type="entry name" value="VARLMGL"/>
    <property type="match status" value="1"/>
</dbReference>
<accession>A0A8S0VGI1</accession>
<dbReference type="Gramene" id="OE9A083818T2">
    <property type="protein sequence ID" value="OE9A083818C2"/>
    <property type="gene ID" value="OE9A083818"/>
</dbReference>